<dbReference type="RefSeq" id="WP_125003723.1">
    <property type="nucleotide sequence ID" value="NZ_BHYK01000021.1"/>
</dbReference>
<keyword evidence="1" id="KW-0732">Signal</keyword>
<protein>
    <recommendedName>
        <fullName evidence="4">Lipoprotein</fullName>
    </recommendedName>
</protein>
<dbReference type="InterPro" id="IPR054816">
    <property type="entry name" value="Lipoprotein_mollicutes-type_CS"/>
</dbReference>
<organism evidence="2 3">
    <name type="scientific">Clostridium tagluense</name>
    <dbReference type="NCBI Taxonomy" id="360422"/>
    <lineage>
        <taxon>Bacteria</taxon>
        <taxon>Bacillati</taxon>
        <taxon>Bacillota</taxon>
        <taxon>Clostridia</taxon>
        <taxon>Eubacteriales</taxon>
        <taxon>Clostridiaceae</taxon>
        <taxon>Clostridium</taxon>
    </lineage>
</organism>
<dbReference type="AlphaFoldDB" id="A0A401UQB4"/>
<dbReference type="PROSITE" id="PS51257">
    <property type="entry name" value="PROKAR_LIPOPROTEIN"/>
    <property type="match status" value="1"/>
</dbReference>
<dbReference type="Proteomes" id="UP000287872">
    <property type="component" value="Unassembled WGS sequence"/>
</dbReference>
<proteinExistence type="predicted"/>
<evidence type="ECO:0000256" key="1">
    <source>
        <dbReference type="SAM" id="SignalP"/>
    </source>
</evidence>
<name>A0A401UQB4_9CLOT</name>
<sequence>MKKKVILSLAILMGIGIGSIVTACNNKENHVQAGENSYLKYCGVQTVCDDKTIEIYEDTQHNKVVYVGTDGFQHPITISVSDLK</sequence>
<accession>A0A401UQB4</accession>
<evidence type="ECO:0000313" key="2">
    <source>
        <dbReference type="EMBL" id="GCD11688.1"/>
    </source>
</evidence>
<keyword evidence="3" id="KW-1185">Reference proteome</keyword>
<feature type="chain" id="PRO_5019481502" description="Lipoprotein" evidence="1">
    <location>
        <begin position="24"/>
        <end position="84"/>
    </location>
</feature>
<comment type="caution">
    <text evidence="2">The sequence shown here is derived from an EMBL/GenBank/DDBJ whole genome shotgun (WGS) entry which is preliminary data.</text>
</comment>
<dbReference type="NCBIfam" id="NF045726">
    <property type="entry name" value="XXplasma_LP"/>
    <property type="match status" value="1"/>
</dbReference>
<evidence type="ECO:0000313" key="3">
    <source>
        <dbReference type="Proteomes" id="UP000287872"/>
    </source>
</evidence>
<reference evidence="2 3" key="1">
    <citation type="submission" date="2018-11" db="EMBL/GenBank/DDBJ databases">
        <title>Genome sequencing and assembly of Clostridium tagluense strain A121.</title>
        <authorList>
            <person name="Murakami T."/>
            <person name="Segawa T."/>
            <person name="Shcherbakova V.A."/>
            <person name="Mori H."/>
            <person name="Yoshimura Y."/>
        </authorList>
    </citation>
    <scope>NUCLEOTIDE SEQUENCE [LARGE SCALE GENOMIC DNA]</scope>
    <source>
        <strain evidence="2 3">A121</strain>
    </source>
</reference>
<feature type="signal peptide" evidence="1">
    <location>
        <begin position="1"/>
        <end position="23"/>
    </location>
</feature>
<dbReference type="EMBL" id="BHYK01000021">
    <property type="protein sequence ID" value="GCD11688.1"/>
    <property type="molecule type" value="Genomic_DNA"/>
</dbReference>
<evidence type="ECO:0008006" key="4">
    <source>
        <dbReference type="Google" id="ProtNLM"/>
    </source>
</evidence>
<gene>
    <name evidence="2" type="ORF">Ctaglu_33110</name>
</gene>